<keyword evidence="4" id="KW-0249">Electron transport</keyword>
<keyword evidence="2 7" id="KW-0349">Heme</keyword>
<dbReference type="InterPro" id="IPR012127">
    <property type="entry name" value="Cyt_c_prime"/>
</dbReference>
<dbReference type="PIRSF" id="PIRSF000027">
    <property type="entry name" value="Cytc_c_prime"/>
    <property type="match status" value="1"/>
</dbReference>
<evidence type="ECO:0000256" key="1">
    <source>
        <dbReference type="ARBA" id="ARBA00022448"/>
    </source>
</evidence>
<accession>A0A6A7Y087</accession>
<dbReference type="GO" id="GO:0005506">
    <property type="term" value="F:iron ion binding"/>
    <property type="evidence" value="ECO:0007669"/>
    <property type="project" value="InterPro"/>
</dbReference>
<protein>
    <submittedName>
        <fullName evidence="9">Cytochrome C</fullName>
    </submittedName>
</protein>
<dbReference type="InterPro" id="IPR010980">
    <property type="entry name" value="Cyt_c/b562"/>
</dbReference>
<evidence type="ECO:0000256" key="2">
    <source>
        <dbReference type="ARBA" id="ARBA00022617"/>
    </source>
</evidence>
<keyword evidence="1" id="KW-0813">Transport</keyword>
<dbReference type="SUPFAM" id="SSF47175">
    <property type="entry name" value="Cytochromes"/>
    <property type="match status" value="1"/>
</dbReference>
<dbReference type="EMBL" id="VWNA01000001">
    <property type="protein sequence ID" value="MQT11419.1"/>
    <property type="molecule type" value="Genomic_DNA"/>
</dbReference>
<keyword evidence="5 6" id="KW-0408">Iron</keyword>
<evidence type="ECO:0000256" key="4">
    <source>
        <dbReference type="ARBA" id="ARBA00022982"/>
    </source>
</evidence>
<keyword evidence="10" id="KW-1185">Reference proteome</keyword>
<feature type="binding site" description="covalent" evidence="7">
    <location>
        <position position="146"/>
    </location>
    <ligand>
        <name>heme c</name>
        <dbReference type="ChEBI" id="CHEBI:61717"/>
    </ligand>
</feature>
<dbReference type="PRINTS" id="PR00608">
    <property type="entry name" value="CYTCHROMECII"/>
</dbReference>
<evidence type="ECO:0000313" key="10">
    <source>
        <dbReference type="Proteomes" id="UP000332515"/>
    </source>
</evidence>
<gene>
    <name evidence="9" type="ORF">F0357_01760</name>
</gene>
<dbReference type="GO" id="GO:0042597">
    <property type="term" value="C:periplasmic space"/>
    <property type="evidence" value="ECO:0007669"/>
    <property type="project" value="InterPro"/>
</dbReference>
<dbReference type="InterPro" id="IPR015984">
    <property type="entry name" value="Cyt_c_prime_subgr"/>
</dbReference>
<organism evidence="9 10">
    <name type="scientific">Segnochrobactrum spirostomi</name>
    <dbReference type="NCBI Taxonomy" id="2608987"/>
    <lineage>
        <taxon>Bacteria</taxon>
        <taxon>Pseudomonadati</taxon>
        <taxon>Pseudomonadota</taxon>
        <taxon>Alphaproteobacteria</taxon>
        <taxon>Hyphomicrobiales</taxon>
        <taxon>Segnochrobactraceae</taxon>
        <taxon>Segnochrobactrum</taxon>
    </lineage>
</organism>
<evidence type="ECO:0000256" key="6">
    <source>
        <dbReference type="PIRSR" id="PIRSR000027-1"/>
    </source>
</evidence>
<reference evidence="9 10" key="1">
    <citation type="submission" date="2019-09" db="EMBL/GenBank/DDBJ databases">
        <title>Segnochrobactrum spirostomi gen. nov., sp. nov., isolated from the ciliate Spirostomum cf. yagiui and description of a novel family, Segnochrobactraceae fam. nov. within the order Rhizobiales of the class Alphaproteobacteria.</title>
        <authorList>
            <person name="Akter S."/>
            <person name="Shazib S.U.A."/>
            <person name="Shin M.K."/>
        </authorList>
    </citation>
    <scope>NUCLEOTIDE SEQUENCE [LARGE SCALE GENOMIC DNA]</scope>
    <source>
        <strain evidence="9 10">Sp-1</strain>
    </source>
</reference>
<comment type="caution">
    <text evidence="9">The sequence shown here is derived from an EMBL/GenBank/DDBJ whole genome shotgun (WGS) entry which is preliminary data.</text>
</comment>
<dbReference type="RefSeq" id="WP_153478067.1">
    <property type="nucleotide sequence ID" value="NZ_VWNA01000001.1"/>
</dbReference>
<dbReference type="GO" id="GO:0022900">
    <property type="term" value="P:electron transport chain"/>
    <property type="evidence" value="ECO:0007669"/>
    <property type="project" value="InterPro"/>
</dbReference>
<sequence>MTRVVSVRAVTATGLALATLAGAWLSAAQAAGDPIAERQALMKKNGREAKAIGEMLKGTTPYDPAKAAAAANTIAADMKVFITLFPPGSDKGKTEASPKIWQDKAGFEAEANKVIAAANDAAAAAPEGAKAFGAKFAAVGAGCKSCHQAYRISD</sequence>
<evidence type="ECO:0000256" key="3">
    <source>
        <dbReference type="ARBA" id="ARBA00022723"/>
    </source>
</evidence>
<comment type="PTM">
    <text evidence="7">Binds 1 heme group per subunit.</text>
</comment>
<evidence type="ECO:0000313" key="9">
    <source>
        <dbReference type="EMBL" id="MQT11419.1"/>
    </source>
</evidence>
<dbReference type="Pfam" id="PF01322">
    <property type="entry name" value="Cytochrom_C_2"/>
    <property type="match status" value="1"/>
</dbReference>
<proteinExistence type="predicted"/>
<keyword evidence="3 6" id="KW-0479">Metal-binding</keyword>
<dbReference type="PROSITE" id="PS51009">
    <property type="entry name" value="CYTCII"/>
    <property type="match status" value="1"/>
</dbReference>
<evidence type="ECO:0000256" key="7">
    <source>
        <dbReference type="PIRSR" id="PIRSR000027-2"/>
    </source>
</evidence>
<dbReference type="InterPro" id="IPR002321">
    <property type="entry name" value="Cyt_c_II"/>
</dbReference>
<dbReference type="GO" id="GO:0009055">
    <property type="term" value="F:electron transfer activity"/>
    <property type="evidence" value="ECO:0007669"/>
    <property type="project" value="InterPro"/>
</dbReference>
<dbReference type="Proteomes" id="UP000332515">
    <property type="component" value="Unassembled WGS sequence"/>
</dbReference>
<keyword evidence="8" id="KW-0732">Signal</keyword>
<dbReference type="AlphaFoldDB" id="A0A6A7Y087"/>
<evidence type="ECO:0000256" key="8">
    <source>
        <dbReference type="SAM" id="SignalP"/>
    </source>
</evidence>
<evidence type="ECO:0000256" key="5">
    <source>
        <dbReference type="ARBA" id="ARBA00023004"/>
    </source>
</evidence>
<feature type="signal peptide" evidence="8">
    <location>
        <begin position="1"/>
        <end position="30"/>
    </location>
</feature>
<feature type="binding site" description="covalent" evidence="7">
    <location>
        <position position="143"/>
    </location>
    <ligand>
        <name>heme c</name>
        <dbReference type="ChEBI" id="CHEBI:61717"/>
    </ligand>
</feature>
<dbReference type="Gene3D" id="1.20.120.10">
    <property type="entry name" value="Cytochrome c/b562"/>
    <property type="match status" value="1"/>
</dbReference>
<feature type="chain" id="PRO_5025328324" evidence="8">
    <location>
        <begin position="31"/>
        <end position="154"/>
    </location>
</feature>
<name>A0A6A7Y087_9HYPH</name>
<dbReference type="GO" id="GO:0020037">
    <property type="term" value="F:heme binding"/>
    <property type="evidence" value="ECO:0007669"/>
    <property type="project" value="InterPro"/>
</dbReference>
<feature type="binding site" description="axial binding residue" evidence="6">
    <location>
        <position position="147"/>
    </location>
    <ligand>
        <name>heme c</name>
        <dbReference type="ChEBI" id="CHEBI:61717"/>
    </ligand>
    <ligandPart>
        <name>Fe</name>
        <dbReference type="ChEBI" id="CHEBI:18248"/>
    </ligandPart>
</feature>